<protein>
    <submittedName>
        <fullName evidence="3">Uncharacterized protein</fullName>
    </submittedName>
</protein>
<dbReference type="Proteomes" id="UP000198302">
    <property type="component" value="Unassembled WGS sequence"/>
</dbReference>
<dbReference type="AlphaFoldDB" id="A0A0D0ERK3"/>
<dbReference type="Gene3D" id="1.25.40.10">
    <property type="entry name" value="Tetratricopeptide repeat domain"/>
    <property type="match status" value="1"/>
</dbReference>
<reference evidence="3 5" key="1">
    <citation type="submission" date="2015-01" db="EMBL/GenBank/DDBJ databases">
        <title>Genome of Flavobacterium hibernum DSM 12611.</title>
        <authorList>
            <person name="Stropko S.J."/>
            <person name="Pipes S.E."/>
            <person name="Newman J.D."/>
        </authorList>
    </citation>
    <scope>NUCLEOTIDE SEQUENCE [LARGE SCALE GENOMIC DNA]</scope>
    <source>
        <strain evidence="3 5">DSM 12611</strain>
    </source>
</reference>
<dbReference type="EMBL" id="JPRK01000024">
    <property type="protein sequence ID" value="KIO50763.1"/>
    <property type="molecule type" value="Genomic_DNA"/>
</dbReference>
<dbReference type="InterPro" id="IPR019734">
    <property type="entry name" value="TPR_rpt"/>
</dbReference>
<evidence type="ECO:0000313" key="6">
    <source>
        <dbReference type="Proteomes" id="UP000198302"/>
    </source>
</evidence>
<dbReference type="PROSITE" id="PS50005">
    <property type="entry name" value="TPR"/>
    <property type="match status" value="1"/>
</dbReference>
<evidence type="ECO:0000313" key="4">
    <source>
        <dbReference type="EMBL" id="OXA83486.1"/>
    </source>
</evidence>
<dbReference type="Proteomes" id="UP000032061">
    <property type="component" value="Unassembled WGS sequence"/>
</dbReference>
<dbReference type="STRING" id="37752.IW18_21525"/>
<comment type="caution">
    <text evidence="3">The sequence shown here is derived from an EMBL/GenBank/DDBJ whole genome shotgun (WGS) entry which is preliminary data.</text>
</comment>
<sequence>MNWFYNLTVKRFKEKFSNTNSNEEGSANLEKGKRLFLSNQFQEALLHLDHAINSGFDNDAYVIRGNCLQKLDYHYHAIEDFDKAIEIDPLQFSIYYNRAISKKAILDFTGQIEDLHNAIYYYKKNTNIENHFLKTFETDLLAARMNIEGLQQNMHEVRKAASFEIKSLIKDSLYLIKKVKLRNAKSYDKN</sequence>
<dbReference type="EMBL" id="MUGX01000044">
    <property type="protein sequence ID" value="OXA83486.1"/>
    <property type="molecule type" value="Genomic_DNA"/>
</dbReference>
<dbReference type="OrthoDB" id="1523318at2"/>
<dbReference type="RefSeq" id="WP_041520267.1">
    <property type="nucleotide sequence ID" value="NZ_JPRK01000024.1"/>
</dbReference>
<feature type="repeat" description="TPR" evidence="1">
    <location>
        <begin position="58"/>
        <end position="91"/>
    </location>
</feature>
<keyword evidence="2" id="KW-0175">Coiled coil</keyword>
<feature type="coiled-coil region" evidence="2">
    <location>
        <begin position="133"/>
        <end position="160"/>
    </location>
</feature>
<accession>A0A0D0ERK3</accession>
<dbReference type="SUPFAM" id="SSF48452">
    <property type="entry name" value="TPR-like"/>
    <property type="match status" value="1"/>
</dbReference>
<keyword evidence="1" id="KW-0802">TPR repeat</keyword>
<evidence type="ECO:0000313" key="3">
    <source>
        <dbReference type="EMBL" id="KIO50763.1"/>
    </source>
</evidence>
<keyword evidence="6" id="KW-1185">Reference proteome</keyword>
<reference evidence="4 6" key="2">
    <citation type="submission" date="2016-11" db="EMBL/GenBank/DDBJ databases">
        <title>Whole genomes of Flavobacteriaceae.</title>
        <authorList>
            <person name="Stine C."/>
            <person name="Li C."/>
            <person name="Tadesse D."/>
        </authorList>
    </citation>
    <scope>NUCLEOTIDE SEQUENCE [LARGE SCALE GENOMIC DNA]</scope>
    <source>
        <strain evidence="4 6">ATCC 51468</strain>
    </source>
</reference>
<evidence type="ECO:0000256" key="1">
    <source>
        <dbReference type="PROSITE-ProRule" id="PRU00339"/>
    </source>
</evidence>
<evidence type="ECO:0000313" key="5">
    <source>
        <dbReference type="Proteomes" id="UP000032061"/>
    </source>
</evidence>
<gene>
    <name evidence="4" type="ORF">B0A73_22005</name>
    <name evidence="3" type="ORF">IW18_21525</name>
</gene>
<evidence type="ECO:0000256" key="2">
    <source>
        <dbReference type="SAM" id="Coils"/>
    </source>
</evidence>
<proteinExistence type="predicted"/>
<organism evidence="3 5">
    <name type="scientific">Flavobacterium hibernum</name>
    <dbReference type="NCBI Taxonomy" id="37752"/>
    <lineage>
        <taxon>Bacteria</taxon>
        <taxon>Pseudomonadati</taxon>
        <taxon>Bacteroidota</taxon>
        <taxon>Flavobacteriia</taxon>
        <taxon>Flavobacteriales</taxon>
        <taxon>Flavobacteriaceae</taxon>
        <taxon>Flavobacterium</taxon>
    </lineage>
</organism>
<name>A0A0D0ERK3_9FLAO</name>
<dbReference type="InterPro" id="IPR011990">
    <property type="entry name" value="TPR-like_helical_dom_sf"/>
</dbReference>